<comment type="caution">
    <text evidence="1">The sequence shown here is derived from an EMBL/GenBank/DDBJ whole genome shotgun (WGS) entry which is preliminary data.</text>
</comment>
<reference evidence="1 2" key="1">
    <citation type="submission" date="2021-03" db="EMBL/GenBank/DDBJ databases">
        <title>Genomic Encyclopedia of Type Strains, Phase IV (KMG-IV): sequencing the most valuable type-strain genomes for metagenomic binning, comparative biology and taxonomic classification.</title>
        <authorList>
            <person name="Goeker M."/>
        </authorList>
    </citation>
    <scope>NUCLEOTIDE SEQUENCE [LARGE SCALE GENOMIC DNA]</scope>
    <source>
        <strain evidence="1 2">DSM 13372</strain>
    </source>
</reference>
<dbReference type="Proteomes" id="UP000730739">
    <property type="component" value="Unassembled WGS sequence"/>
</dbReference>
<proteinExistence type="predicted"/>
<accession>A0ABS4R7R8</accession>
<keyword evidence="2" id="KW-1185">Reference proteome</keyword>
<dbReference type="EMBL" id="JAGILA010000010">
    <property type="protein sequence ID" value="MBP2238938.1"/>
    <property type="molecule type" value="Genomic_DNA"/>
</dbReference>
<organism evidence="1 2">
    <name type="scientific">Sinorhizobium kostiense</name>
    <dbReference type="NCBI Taxonomy" id="76747"/>
    <lineage>
        <taxon>Bacteria</taxon>
        <taxon>Pseudomonadati</taxon>
        <taxon>Pseudomonadota</taxon>
        <taxon>Alphaproteobacteria</taxon>
        <taxon>Hyphomicrobiales</taxon>
        <taxon>Rhizobiaceae</taxon>
        <taxon>Sinorhizobium/Ensifer group</taxon>
        <taxon>Sinorhizobium</taxon>
    </lineage>
</organism>
<evidence type="ECO:0000313" key="1">
    <source>
        <dbReference type="EMBL" id="MBP2238938.1"/>
    </source>
</evidence>
<name>A0ABS4R7R8_9HYPH</name>
<gene>
    <name evidence="1" type="ORF">J2Z31_005479</name>
</gene>
<protein>
    <submittedName>
        <fullName evidence="1">Uncharacterized protein</fullName>
    </submittedName>
</protein>
<sequence length="89" mass="9913">MKDDTAIFIEGAGSRLPICLLRRHHRLAAPHACSRVAPRRSVNSKLRVNRTEASEMWMGPIKSIDYSNGLMRSKGGGVEALNHKEDLQC</sequence>
<evidence type="ECO:0000313" key="2">
    <source>
        <dbReference type="Proteomes" id="UP000730739"/>
    </source>
</evidence>